<dbReference type="Proteomes" id="UP001497744">
    <property type="component" value="Unassembled WGS sequence"/>
</dbReference>
<organism evidence="1 2">
    <name type="scientific">Babesia caballi</name>
    <dbReference type="NCBI Taxonomy" id="5871"/>
    <lineage>
        <taxon>Eukaryota</taxon>
        <taxon>Sar</taxon>
        <taxon>Alveolata</taxon>
        <taxon>Apicomplexa</taxon>
        <taxon>Aconoidasida</taxon>
        <taxon>Piroplasmida</taxon>
        <taxon>Babesiidae</taxon>
        <taxon>Babesia</taxon>
    </lineage>
</organism>
<reference evidence="1 2" key="1">
    <citation type="submission" date="2021-06" db="EMBL/GenBank/DDBJ databases">
        <title>Genome sequence of Babesia caballi.</title>
        <authorList>
            <person name="Yamagishi J."/>
            <person name="Kidaka T."/>
            <person name="Ochi A."/>
        </authorList>
    </citation>
    <scope>NUCLEOTIDE SEQUENCE [LARGE SCALE GENOMIC DNA]</scope>
    <source>
        <strain evidence="1">USDA-D6B2</strain>
    </source>
</reference>
<accession>A0AAV4LUK7</accession>
<name>A0AAV4LUK7_BABCB</name>
<keyword evidence="2" id="KW-1185">Reference proteome</keyword>
<evidence type="ECO:0000313" key="1">
    <source>
        <dbReference type="EMBL" id="GIX62771.1"/>
    </source>
</evidence>
<dbReference type="GeneID" id="94194252"/>
<proteinExistence type="predicted"/>
<sequence>MFLELFGKCRLQLSCNVSTILTTIKIFLSVPKGHHVLLKGALVAAAAAAVIKVILSPPALAFTLPVEVGDADIHDRHDAEEDGGAVPLITGCEIVPRSCRVVGGNVGVLDNAGILFDKLIETLSKTINKPF</sequence>
<evidence type="ECO:0000313" key="2">
    <source>
        <dbReference type="Proteomes" id="UP001497744"/>
    </source>
</evidence>
<dbReference type="RefSeq" id="XP_067714840.1">
    <property type="nucleotide sequence ID" value="XM_067858739.1"/>
</dbReference>
<dbReference type="EMBL" id="BPLF01000002">
    <property type="protein sequence ID" value="GIX62771.1"/>
    <property type="molecule type" value="Genomic_DNA"/>
</dbReference>
<dbReference type="AlphaFoldDB" id="A0AAV4LUK7"/>
<comment type="caution">
    <text evidence="1">The sequence shown here is derived from an EMBL/GenBank/DDBJ whole genome shotgun (WGS) entry which is preliminary data.</text>
</comment>
<gene>
    <name evidence="1" type="ORF">BcabD6B2_22060</name>
</gene>
<protein>
    <submittedName>
        <fullName evidence="1">AT-hook motif nuclear-localized protein 28</fullName>
    </submittedName>
</protein>